<reference evidence="2 3" key="1">
    <citation type="journal article" date="2014" name="Mol. Plant">
        <title>Chromosome Scale Genome Assembly and Transcriptome Profiling of Nannochloropsis gaditana in Nitrogen Depletion.</title>
        <authorList>
            <person name="Corteggiani Carpinelli E."/>
            <person name="Telatin A."/>
            <person name="Vitulo N."/>
            <person name="Forcato C."/>
            <person name="D'Angelo M."/>
            <person name="Schiavon R."/>
            <person name="Vezzi A."/>
            <person name="Giacometti G.M."/>
            <person name="Morosinotto T."/>
            <person name="Valle G."/>
        </authorList>
    </citation>
    <scope>NUCLEOTIDE SEQUENCE [LARGE SCALE GENOMIC DNA]</scope>
    <source>
        <strain evidence="2 3">B-31</strain>
    </source>
</reference>
<feature type="compositionally biased region" description="Basic and acidic residues" evidence="1">
    <location>
        <begin position="410"/>
        <end position="422"/>
    </location>
</feature>
<evidence type="ECO:0000256" key="1">
    <source>
        <dbReference type="SAM" id="MobiDB-lite"/>
    </source>
</evidence>
<feature type="compositionally biased region" description="Low complexity" evidence="1">
    <location>
        <begin position="498"/>
        <end position="514"/>
    </location>
</feature>
<dbReference type="AlphaFoldDB" id="W7UA96"/>
<feature type="region of interest" description="Disordered" evidence="1">
    <location>
        <begin position="228"/>
        <end position="265"/>
    </location>
</feature>
<feature type="region of interest" description="Disordered" evidence="1">
    <location>
        <begin position="1"/>
        <end position="111"/>
    </location>
</feature>
<name>W7UA96_9STRA</name>
<dbReference type="EMBL" id="AZIL01000114">
    <property type="protein sequence ID" value="EWM29894.1"/>
    <property type="molecule type" value="Genomic_DNA"/>
</dbReference>
<feature type="compositionally biased region" description="Basic and acidic residues" evidence="1">
    <location>
        <begin position="591"/>
        <end position="603"/>
    </location>
</feature>
<feature type="compositionally biased region" description="Low complexity" evidence="1">
    <location>
        <begin position="233"/>
        <end position="253"/>
    </location>
</feature>
<comment type="caution">
    <text evidence="2">The sequence shown here is derived from an EMBL/GenBank/DDBJ whole genome shotgun (WGS) entry which is preliminary data.</text>
</comment>
<keyword evidence="3" id="KW-1185">Reference proteome</keyword>
<feature type="compositionally biased region" description="Pro residues" evidence="1">
    <location>
        <begin position="66"/>
        <end position="80"/>
    </location>
</feature>
<proteinExistence type="predicted"/>
<protein>
    <submittedName>
        <fullName evidence="2">Uncharacterized protein</fullName>
    </submittedName>
</protein>
<feature type="compositionally biased region" description="Basic and acidic residues" evidence="1">
    <location>
        <begin position="21"/>
        <end position="31"/>
    </location>
</feature>
<dbReference type="Proteomes" id="UP000019335">
    <property type="component" value="Chromosome 2"/>
</dbReference>
<gene>
    <name evidence="2" type="ORF">Naga_100035g17</name>
</gene>
<evidence type="ECO:0000313" key="2">
    <source>
        <dbReference type="EMBL" id="EWM29894.1"/>
    </source>
</evidence>
<evidence type="ECO:0000313" key="3">
    <source>
        <dbReference type="Proteomes" id="UP000019335"/>
    </source>
</evidence>
<feature type="compositionally biased region" description="Polar residues" evidence="1">
    <location>
        <begin position="618"/>
        <end position="627"/>
    </location>
</feature>
<feature type="compositionally biased region" description="Basic and acidic residues" evidence="1">
    <location>
        <begin position="430"/>
        <end position="442"/>
    </location>
</feature>
<organism evidence="2 3">
    <name type="scientific">Nannochloropsis gaditana</name>
    <dbReference type="NCBI Taxonomy" id="72520"/>
    <lineage>
        <taxon>Eukaryota</taxon>
        <taxon>Sar</taxon>
        <taxon>Stramenopiles</taxon>
        <taxon>Ochrophyta</taxon>
        <taxon>Eustigmatophyceae</taxon>
        <taxon>Eustigmatales</taxon>
        <taxon>Monodopsidaceae</taxon>
        <taxon>Nannochloropsis</taxon>
    </lineage>
</organism>
<feature type="region of interest" description="Disordered" evidence="1">
    <location>
        <begin position="330"/>
        <end position="366"/>
    </location>
</feature>
<sequence length="627" mass="66782">MAHAAKLPTHSSEHVMMQHHGQLEHGRESQHARQQPMVEREGRSVARLPLPPHPHYQPVKSHHHLPPFPPPPHFGFPAPHPLAAHHHVPFHSPRGELQHSRHSKPLPFALPTEGLKSEMEDEKDVLSGRSNPHDHHAVVKHEDGRLYLGCKKEGCNGILLVEPTTHHGAPYQCPRCLNKQKYCQDCQQLYINFRRHRTLGHELYEFQRKRQVLVRNIHGLFVPGNQSKKGNLVTAPGSNSSSSVTSASPAGASISGGGRQSQKQKQAAATMAAAAAAAAVATAASEGEEALSTVGLDRCRSRRGRHAWVQGCDEIGLEEMGEVEAGLGKGQASAEEEEVEIHSPAGAVSGTRRHDGGRLPAPPEVAEELDDASDILVKLMQGSSNKRSKLSAGPGSRSPKIQAHGGHGGVDPKRTGAEREDGGSSGSRPGLDKSEGTDRESTGQKTPEANPRPIEPLPAASCFPLTGRAEPIQPFAPKPKNTPPPDPSASPWAPPPAWLSSSLTASGSSSARTGPAKMQYPVWNNVHLSSHDGTSAAVSEAVAMGVSSLPPLPSIERVANMKEVDMPAPAAAGCEQDSKSQTSPDTFPRYHQAEGHRTGDDKTVGGGEGGEMSAKGQGESQNVTLHV</sequence>
<dbReference type="OrthoDB" id="10343216at2759"/>
<feature type="region of interest" description="Disordered" evidence="1">
    <location>
        <begin position="382"/>
        <end position="516"/>
    </location>
</feature>
<accession>W7UA96</accession>
<feature type="region of interest" description="Disordered" evidence="1">
    <location>
        <begin position="567"/>
        <end position="627"/>
    </location>
</feature>
<feature type="compositionally biased region" description="Pro residues" evidence="1">
    <location>
        <begin position="474"/>
        <end position="497"/>
    </location>
</feature>